<dbReference type="InterPro" id="IPR034085">
    <property type="entry name" value="TOG"/>
</dbReference>
<dbReference type="Gene3D" id="1.25.10.10">
    <property type="entry name" value="Leucine-rich Repeat Variant"/>
    <property type="match status" value="1"/>
</dbReference>
<dbReference type="InterPro" id="IPR011989">
    <property type="entry name" value="ARM-like"/>
</dbReference>
<dbReference type="AlphaFoldDB" id="A0A7S2MCZ4"/>
<reference evidence="3" key="1">
    <citation type="submission" date="2021-01" db="EMBL/GenBank/DDBJ databases">
        <authorList>
            <person name="Corre E."/>
            <person name="Pelletier E."/>
            <person name="Niang G."/>
            <person name="Scheremetjew M."/>
            <person name="Finn R."/>
            <person name="Kale V."/>
            <person name="Holt S."/>
            <person name="Cochrane G."/>
            <person name="Meng A."/>
            <person name="Brown T."/>
            <person name="Cohen L."/>
        </authorList>
    </citation>
    <scope>NUCLEOTIDE SEQUENCE</scope>
    <source>
        <strain evidence="3">CCMP1381</strain>
    </source>
</reference>
<organism evidence="3">
    <name type="scientific">Octactis speculum</name>
    <dbReference type="NCBI Taxonomy" id="3111310"/>
    <lineage>
        <taxon>Eukaryota</taxon>
        <taxon>Sar</taxon>
        <taxon>Stramenopiles</taxon>
        <taxon>Ochrophyta</taxon>
        <taxon>Dictyochophyceae</taxon>
        <taxon>Dictyochales</taxon>
        <taxon>Dictyochaceae</taxon>
        <taxon>Octactis</taxon>
    </lineage>
</organism>
<feature type="region of interest" description="Disordered" evidence="1">
    <location>
        <begin position="15"/>
        <end position="114"/>
    </location>
</feature>
<dbReference type="SMART" id="SM01349">
    <property type="entry name" value="TOG"/>
    <property type="match status" value="1"/>
</dbReference>
<feature type="compositionally biased region" description="Polar residues" evidence="1">
    <location>
        <begin position="45"/>
        <end position="54"/>
    </location>
</feature>
<dbReference type="GO" id="GO:0005929">
    <property type="term" value="C:cilium"/>
    <property type="evidence" value="ECO:0007669"/>
    <property type="project" value="TreeGrafter"/>
</dbReference>
<feature type="compositionally biased region" description="Basic and acidic residues" evidence="1">
    <location>
        <begin position="70"/>
        <end position="89"/>
    </location>
</feature>
<dbReference type="EMBL" id="HBGS01055479">
    <property type="protein sequence ID" value="CAD9476535.1"/>
    <property type="molecule type" value="Transcribed_RNA"/>
</dbReference>
<feature type="domain" description="TOG" evidence="2">
    <location>
        <begin position="163"/>
        <end position="424"/>
    </location>
</feature>
<dbReference type="SUPFAM" id="SSF48371">
    <property type="entry name" value="ARM repeat"/>
    <property type="match status" value="1"/>
</dbReference>
<dbReference type="InterPro" id="IPR016024">
    <property type="entry name" value="ARM-type_fold"/>
</dbReference>
<accession>A0A7S2MCZ4</accession>
<dbReference type="PANTHER" id="PTHR13371:SF0">
    <property type="entry name" value="CENTROSOMAL PROTEIN OF 104 KDA"/>
    <property type="match status" value="1"/>
</dbReference>
<evidence type="ECO:0000313" key="3">
    <source>
        <dbReference type="EMBL" id="CAD9476535.1"/>
    </source>
</evidence>
<gene>
    <name evidence="3" type="ORF">DSPE1174_LOCUS28764</name>
</gene>
<evidence type="ECO:0000259" key="2">
    <source>
        <dbReference type="SMART" id="SM01349"/>
    </source>
</evidence>
<feature type="compositionally biased region" description="Basic and acidic residues" evidence="1">
    <location>
        <begin position="24"/>
        <end position="42"/>
    </location>
</feature>
<feature type="region of interest" description="Disordered" evidence="1">
    <location>
        <begin position="458"/>
        <end position="494"/>
    </location>
</feature>
<protein>
    <recommendedName>
        <fullName evidence="2">TOG domain-containing protein</fullName>
    </recommendedName>
</protein>
<evidence type="ECO:0000256" key="1">
    <source>
        <dbReference type="SAM" id="MobiDB-lite"/>
    </source>
</evidence>
<feature type="compositionally biased region" description="Basic and acidic residues" evidence="1">
    <location>
        <begin position="477"/>
        <end position="491"/>
    </location>
</feature>
<dbReference type="InterPro" id="IPR052607">
    <property type="entry name" value="CEP104-like"/>
</dbReference>
<feature type="compositionally biased region" description="Polar residues" evidence="1">
    <location>
        <begin position="95"/>
        <end position="110"/>
    </location>
</feature>
<sequence length="546" mass="59080">MGIFKIFKVKKDLAAPSEILVTDDTPKSEARKDSSRKTHFPSDDLSASSNSPPCSQEVDADSPVLQTDTEDQKKESEVQTSNPKEKAEIEAITPVKTSGSCPTPGGSTTPHKGGTVVDTGNWRGSVALPQRHALAMSVQTGNQEKDDMPPANDDAVDDDVTEEQEDARALLVASSVYGPATMYKITSSQWAERRTAMENVKQSNDQHVASLIAATDERELSAEEKDEVRIRFVVLCSILKRALKDRVAPVCFAGFEAFRAALEGYSEFICDQQEATIAISKLVPYMLEKMNGEATGTNRRMQHDASKCLMQLAECTELEGINLIVPFLTQDTIPLRPRLRLLKTMIAKFGFAKSSALRLTSVMAVAIPALQISDDKTRKAAVYVVVGAYAIVGKRVRKHLNSIKPAMLKVLERKFAETDAKNAANLQPGASGGVEQAEEMGKAGRAYLAPLGPIKQGGSKPKVGGLAAKMQTSAPARPEESDDGRSPKNEDLDASPILFSQTCGAISKKQELLDRKTGVSQEKLYAGTSYNLSLDDEALMADIMGI</sequence>
<dbReference type="Pfam" id="PF21040">
    <property type="entry name" value="CEP104-like_TOG"/>
    <property type="match status" value="1"/>
</dbReference>
<dbReference type="PANTHER" id="PTHR13371">
    <property type="entry name" value="GLYCINE-, GLUTAMATE-, THIENYLCYCLOHEXYLPIPERIDINE-BINDING PROTEIN"/>
    <property type="match status" value="1"/>
</dbReference>
<name>A0A7S2MCZ4_9STRA</name>
<proteinExistence type="predicted"/>